<sequence>MYGVLGFIESIQNMAIPWYWLMFAGAMISTIGILIYRKNTKVYKD</sequence>
<dbReference type="EMBL" id="CP001791">
    <property type="protein sequence ID" value="ADH98515.1"/>
    <property type="molecule type" value="Genomic_DNA"/>
</dbReference>
<keyword evidence="1" id="KW-0472">Membrane</keyword>
<keyword evidence="3" id="KW-1185">Reference proteome</keyword>
<proteinExistence type="predicted"/>
<feature type="transmembrane region" description="Helical" evidence="1">
    <location>
        <begin position="18"/>
        <end position="36"/>
    </location>
</feature>
<gene>
    <name evidence="2" type="ordered locus">Bsel_0994</name>
</gene>
<evidence type="ECO:0000256" key="1">
    <source>
        <dbReference type="SAM" id="Phobius"/>
    </source>
</evidence>
<dbReference type="KEGG" id="bse:Bsel_0994"/>
<protein>
    <submittedName>
        <fullName evidence="2">Uncharacterized protein</fullName>
    </submittedName>
</protein>
<reference evidence="2" key="1">
    <citation type="submission" date="2009-10" db="EMBL/GenBank/DDBJ databases">
        <title>Complete sequence of Bacillus selenitireducens MLS10.</title>
        <authorList>
            <consortium name="US DOE Joint Genome Institute"/>
            <person name="Lucas S."/>
            <person name="Copeland A."/>
            <person name="Lapidus A."/>
            <person name="Glavina del Rio T."/>
            <person name="Dalin E."/>
            <person name="Tice H."/>
            <person name="Bruce D."/>
            <person name="Goodwin L."/>
            <person name="Pitluck S."/>
            <person name="Sims D."/>
            <person name="Brettin T."/>
            <person name="Detter J.C."/>
            <person name="Han C."/>
            <person name="Larimer F."/>
            <person name="Land M."/>
            <person name="Hauser L."/>
            <person name="Kyrpides N."/>
            <person name="Ovchinnikova G."/>
            <person name="Stolz J."/>
        </authorList>
    </citation>
    <scope>NUCLEOTIDE SEQUENCE [LARGE SCALE GENOMIC DNA]</scope>
    <source>
        <strain evidence="2">MLS10</strain>
    </source>
</reference>
<keyword evidence="1" id="KW-0812">Transmembrane</keyword>
<organism evidence="2 3">
    <name type="scientific">Bacillus selenitireducens (strain ATCC 700615 / DSM 15326 / MLS10)</name>
    <dbReference type="NCBI Taxonomy" id="439292"/>
    <lineage>
        <taxon>Bacteria</taxon>
        <taxon>Bacillati</taxon>
        <taxon>Bacillota</taxon>
        <taxon>Bacilli</taxon>
        <taxon>Bacillales</taxon>
        <taxon>Bacillaceae</taxon>
        <taxon>Salisediminibacterium</taxon>
    </lineage>
</organism>
<evidence type="ECO:0000313" key="2">
    <source>
        <dbReference type="EMBL" id="ADH98515.1"/>
    </source>
</evidence>
<dbReference type="Proteomes" id="UP000000271">
    <property type="component" value="Chromosome"/>
</dbReference>
<evidence type="ECO:0000313" key="3">
    <source>
        <dbReference type="Proteomes" id="UP000000271"/>
    </source>
</evidence>
<accession>D6Y0C4</accession>
<dbReference type="AlphaFoldDB" id="D6Y0C4"/>
<dbReference type="STRING" id="439292.Bsel_0994"/>
<keyword evidence="1" id="KW-1133">Transmembrane helix</keyword>
<dbReference type="HOGENOM" id="CLU_3196116_0_0_9"/>
<name>D6Y0C4_BACIE</name>